<comment type="similarity">
    <text evidence="3">Belongs to the ku70 family.</text>
</comment>
<evidence type="ECO:0000256" key="8">
    <source>
        <dbReference type="ARBA" id="ARBA00022763"/>
    </source>
</evidence>
<evidence type="ECO:0000256" key="9">
    <source>
        <dbReference type="ARBA" id="ARBA00022801"/>
    </source>
</evidence>
<dbReference type="Pfam" id="PF03730">
    <property type="entry name" value="Ku_C"/>
    <property type="match status" value="1"/>
</dbReference>
<evidence type="ECO:0000256" key="5">
    <source>
        <dbReference type="ARBA" id="ARBA00021796"/>
    </source>
</evidence>
<dbReference type="CDD" id="cd01458">
    <property type="entry name" value="vWA_ku"/>
    <property type="match status" value="1"/>
</dbReference>
<dbReference type="InterPro" id="IPR005161">
    <property type="entry name" value="Ku_N"/>
</dbReference>
<evidence type="ECO:0000256" key="1">
    <source>
        <dbReference type="ARBA" id="ARBA00004123"/>
    </source>
</evidence>
<keyword evidence="9" id="KW-0378">Hydrolase</keyword>
<feature type="region of interest" description="Disordered" evidence="21">
    <location>
        <begin position="1"/>
        <end position="23"/>
    </location>
</feature>
<evidence type="ECO:0000256" key="10">
    <source>
        <dbReference type="ARBA" id="ARBA00022806"/>
    </source>
</evidence>
<dbReference type="GO" id="GO:0000781">
    <property type="term" value="C:chromosome, telomeric region"/>
    <property type="evidence" value="ECO:0007669"/>
    <property type="project" value="UniProtKB-SubCell"/>
</dbReference>
<dbReference type="Gene3D" id="2.40.290.10">
    <property type="match status" value="1"/>
</dbReference>
<evidence type="ECO:0000256" key="20">
    <source>
        <dbReference type="PIRSR" id="PIRSR003033-1"/>
    </source>
</evidence>
<evidence type="ECO:0000313" key="23">
    <source>
        <dbReference type="EMBL" id="KAH7035558.1"/>
    </source>
</evidence>
<comment type="catalytic activity">
    <reaction evidence="19">
        <text>ATP + H2O = ADP + phosphate + H(+)</text>
        <dbReference type="Rhea" id="RHEA:13065"/>
        <dbReference type="ChEBI" id="CHEBI:15377"/>
        <dbReference type="ChEBI" id="CHEBI:15378"/>
        <dbReference type="ChEBI" id="CHEBI:30616"/>
        <dbReference type="ChEBI" id="CHEBI:43474"/>
        <dbReference type="ChEBI" id="CHEBI:456216"/>
        <dbReference type="EC" id="3.6.4.12"/>
    </reaction>
</comment>
<evidence type="ECO:0000313" key="24">
    <source>
        <dbReference type="Proteomes" id="UP000756346"/>
    </source>
</evidence>
<dbReference type="PANTHER" id="PTHR12604">
    <property type="entry name" value="KU AUTOANTIGEN DNA HELICASE"/>
    <property type="match status" value="1"/>
</dbReference>
<keyword evidence="16" id="KW-0539">Nucleus</keyword>
<gene>
    <name evidence="23" type="ORF">B0I36DRAFT_318591</name>
</gene>
<dbReference type="GeneID" id="70182860"/>
<evidence type="ECO:0000256" key="18">
    <source>
        <dbReference type="ARBA" id="ARBA00031811"/>
    </source>
</evidence>
<organism evidence="23 24">
    <name type="scientific">Microdochium trichocladiopsis</name>
    <dbReference type="NCBI Taxonomy" id="1682393"/>
    <lineage>
        <taxon>Eukaryota</taxon>
        <taxon>Fungi</taxon>
        <taxon>Dikarya</taxon>
        <taxon>Ascomycota</taxon>
        <taxon>Pezizomycotina</taxon>
        <taxon>Sordariomycetes</taxon>
        <taxon>Xylariomycetidae</taxon>
        <taxon>Xylariales</taxon>
        <taxon>Microdochiaceae</taxon>
        <taxon>Microdochium</taxon>
    </lineage>
</organism>
<comment type="subcellular location">
    <subcellularLocation>
        <location evidence="2">Chromosome</location>
        <location evidence="2">Telomere</location>
    </subcellularLocation>
    <subcellularLocation>
        <location evidence="1">Nucleus</location>
    </subcellularLocation>
</comment>
<dbReference type="GO" id="GO:0042162">
    <property type="term" value="F:telomeric DNA binding"/>
    <property type="evidence" value="ECO:0007669"/>
    <property type="project" value="InterPro"/>
</dbReference>
<dbReference type="RefSeq" id="XP_046015651.1">
    <property type="nucleotide sequence ID" value="XM_046153314.1"/>
</dbReference>
<evidence type="ECO:0000256" key="17">
    <source>
        <dbReference type="ARBA" id="ARBA00024890"/>
    </source>
</evidence>
<dbReference type="AlphaFoldDB" id="A0A9P8YBQ7"/>
<dbReference type="GO" id="GO:0006310">
    <property type="term" value="P:DNA recombination"/>
    <property type="evidence" value="ECO:0007669"/>
    <property type="project" value="UniProtKB-KW"/>
</dbReference>
<keyword evidence="7" id="KW-0547">Nucleotide-binding</keyword>
<evidence type="ECO:0000256" key="3">
    <source>
        <dbReference type="ARBA" id="ARBA00005240"/>
    </source>
</evidence>
<evidence type="ECO:0000256" key="6">
    <source>
        <dbReference type="ARBA" id="ARBA00022454"/>
    </source>
</evidence>
<dbReference type="InterPro" id="IPR036465">
    <property type="entry name" value="vWFA_dom_sf"/>
</dbReference>
<dbReference type="EMBL" id="JAGTJQ010000003">
    <property type="protein sequence ID" value="KAH7035558.1"/>
    <property type="molecule type" value="Genomic_DNA"/>
</dbReference>
<evidence type="ECO:0000256" key="16">
    <source>
        <dbReference type="ARBA" id="ARBA00023242"/>
    </source>
</evidence>
<dbReference type="Gene3D" id="3.40.50.410">
    <property type="entry name" value="von Willebrand factor, type A domain"/>
    <property type="match status" value="1"/>
</dbReference>
<dbReference type="Pfam" id="PF02037">
    <property type="entry name" value="SAP"/>
    <property type="match status" value="1"/>
</dbReference>
<dbReference type="Proteomes" id="UP000756346">
    <property type="component" value="Unassembled WGS sequence"/>
</dbReference>
<keyword evidence="24" id="KW-1185">Reference proteome</keyword>
<keyword evidence="15" id="KW-0234">DNA repair</keyword>
<dbReference type="Gene3D" id="4.10.970.10">
    <property type="entry name" value="Ku70, bridge and pillars"/>
    <property type="match status" value="1"/>
</dbReference>
<dbReference type="InterPro" id="IPR003034">
    <property type="entry name" value="SAP_dom"/>
</dbReference>
<dbReference type="InterPro" id="IPR006164">
    <property type="entry name" value="DNA_bd_Ku70/Ku80"/>
</dbReference>
<dbReference type="CDD" id="cd00788">
    <property type="entry name" value="KU70"/>
    <property type="match status" value="1"/>
</dbReference>
<proteinExistence type="inferred from homology"/>
<dbReference type="Pfam" id="PF03731">
    <property type="entry name" value="Ku_N"/>
    <property type="match status" value="1"/>
</dbReference>
<evidence type="ECO:0000259" key="22">
    <source>
        <dbReference type="PROSITE" id="PS50800"/>
    </source>
</evidence>
<keyword evidence="8" id="KW-0227">DNA damage</keyword>
<evidence type="ECO:0000256" key="21">
    <source>
        <dbReference type="SAM" id="MobiDB-lite"/>
    </source>
</evidence>
<evidence type="ECO:0000256" key="11">
    <source>
        <dbReference type="ARBA" id="ARBA00022840"/>
    </source>
</evidence>
<dbReference type="GO" id="GO:0003684">
    <property type="term" value="F:damaged DNA binding"/>
    <property type="evidence" value="ECO:0007669"/>
    <property type="project" value="InterPro"/>
</dbReference>
<dbReference type="SUPFAM" id="SSF68906">
    <property type="entry name" value="SAP domain"/>
    <property type="match status" value="1"/>
</dbReference>
<evidence type="ECO:0000256" key="4">
    <source>
        <dbReference type="ARBA" id="ARBA00012551"/>
    </source>
</evidence>
<evidence type="ECO:0000256" key="2">
    <source>
        <dbReference type="ARBA" id="ARBA00004574"/>
    </source>
</evidence>
<dbReference type="GO" id="GO:0000723">
    <property type="term" value="P:telomere maintenance"/>
    <property type="evidence" value="ECO:0007669"/>
    <property type="project" value="InterPro"/>
</dbReference>
<accession>A0A9P8YBQ7</accession>
<dbReference type="NCBIfam" id="TIGR00578">
    <property type="entry name" value="ku70"/>
    <property type="match status" value="1"/>
</dbReference>
<dbReference type="Pfam" id="PF02735">
    <property type="entry name" value="Ku"/>
    <property type="match status" value="1"/>
</dbReference>
<dbReference type="SMART" id="SM00513">
    <property type="entry name" value="SAP"/>
    <property type="match status" value="1"/>
</dbReference>
<dbReference type="GO" id="GO:0006303">
    <property type="term" value="P:double-strand break repair via nonhomologous end joining"/>
    <property type="evidence" value="ECO:0007669"/>
    <property type="project" value="InterPro"/>
</dbReference>
<dbReference type="PIRSF" id="PIRSF003033">
    <property type="entry name" value="Ku70"/>
    <property type="match status" value="1"/>
</dbReference>
<dbReference type="FunFam" id="3.40.50.410:FF:000071">
    <property type="entry name" value="ATP-dependent DNA helicase II subunit 1"/>
    <property type="match status" value="1"/>
</dbReference>
<evidence type="ECO:0000256" key="14">
    <source>
        <dbReference type="ARBA" id="ARBA00023172"/>
    </source>
</evidence>
<dbReference type="Gene3D" id="1.10.720.30">
    <property type="entry name" value="SAP domain"/>
    <property type="match status" value="1"/>
</dbReference>
<dbReference type="InterPro" id="IPR047087">
    <property type="entry name" value="KU70_core_dom"/>
</dbReference>
<name>A0A9P8YBQ7_9PEZI</name>
<dbReference type="InterPro" id="IPR036361">
    <property type="entry name" value="SAP_dom_sf"/>
</dbReference>
<feature type="region of interest" description="Disordered" evidence="21">
    <location>
        <begin position="565"/>
        <end position="601"/>
    </location>
</feature>
<dbReference type="SUPFAM" id="SSF53300">
    <property type="entry name" value="vWA-like"/>
    <property type="match status" value="1"/>
</dbReference>
<dbReference type="GO" id="GO:0003678">
    <property type="term" value="F:DNA helicase activity"/>
    <property type="evidence" value="ECO:0007669"/>
    <property type="project" value="UniProtKB-EC"/>
</dbReference>
<evidence type="ECO:0000256" key="13">
    <source>
        <dbReference type="ARBA" id="ARBA00023125"/>
    </source>
</evidence>
<feature type="compositionally biased region" description="Basic and acidic residues" evidence="21">
    <location>
        <begin position="1"/>
        <end position="10"/>
    </location>
</feature>
<dbReference type="Gene3D" id="1.10.1600.10">
    <property type="match status" value="1"/>
</dbReference>
<dbReference type="SMART" id="SM00559">
    <property type="entry name" value="Ku78"/>
    <property type="match status" value="1"/>
</dbReference>
<dbReference type="OrthoDB" id="3249161at2759"/>
<keyword evidence="11" id="KW-0067">ATP-binding</keyword>
<dbReference type="GO" id="GO:0043564">
    <property type="term" value="C:Ku70:Ku80 complex"/>
    <property type="evidence" value="ECO:0007669"/>
    <property type="project" value="InterPro"/>
</dbReference>
<evidence type="ECO:0000256" key="12">
    <source>
        <dbReference type="ARBA" id="ARBA00022895"/>
    </source>
</evidence>
<feature type="compositionally biased region" description="Acidic residues" evidence="21">
    <location>
        <begin position="11"/>
        <end position="21"/>
    </location>
</feature>
<protein>
    <recommendedName>
        <fullName evidence="5">ATP-dependent DNA helicase II subunit 1</fullName>
        <ecNumber evidence="4">3.6.4.12</ecNumber>
    </recommendedName>
    <alternativeName>
        <fullName evidence="18">ATP-dependent DNA helicase II subunit Ku70</fullName>
    </alternativeName>
</protein>
<dbReference type="EC" id="3.6.4.12" evidence="4"/>
<keyword evidence="12" id="KW-0779">Telomere</keyword>
<reference evidence="23" key="1">
    <citation type="journal article" date="2021" name="Nat. Commun.">
        <title>Genetic determinants of endophytism in the Arabidopsis root mycobiome.</title>
        <authorList>
            <person name="Mesny F."/>
            <person name="Miyauchi S."/>
            <person name="Thiergart T."/>
            <person name="Pickel B."/>
            <person name="Atanasova L."/>
            <person name="Karlsson M."/>
            <person name="Huettel B."/>
            <person name="Barry K.W."/>
            <person name="Haridas S."/>
            <person name="Chen C."/>
            <person name="Bauer D."/>
            <person name="Andreopoulos W."/>
            <person name="Pangilinan J."/>
            <person name="LaButti K."/>
            <person name="Riley R."/>
            <person name="Lipzen A."/>
            <person name="Clum A."/>
            <person name="Drula E."/>
            <person name="Henrissat B."/>
            <person name="Kohler A."/>
            <person name="Grigoriev I.V."/>
            <person name="Martin F.M."/>
            <person name="Hacquard S."/>
        </authorList>
    </citation>
    <scope>NUCLEOTIDE SEQUENCE</scope>
    <source>
        <strain evidence="23">MPI-CAGE-CH-0230</strain>
    </source>
</reference>
<comment type="caution">
    <text evidence="23">The sequence shown here is derived from an EMBL/GenBank/DDBJ whole genome shotgun (WGS) entry which is preliminary data.</text>
</comment>
<sequence length="652" mass="72452">MGDRSEYERRDEEEEEEELGEMDYKAQKDALIFAIDVSSSMLQVPPHSDDKKADKDSAVLAALKCANQLMQQRIISNPKDMMGIMFFGTEGTKFREGDGHQSALGYPHCYVYTDLDIPSAEDVKALKALLEDDSEEASEILVPAKEQVSMSSVLFCANQIFTTKAPNFGSRRLFIITDNDDPHANDKKSKEAAATRAKDLYDLGVTIDLFAITRGDNKFDLTKFYDDIIYRDPTSDETSSYRVSKATSGDGITLMNSLVSNINSKQTPKRAYFSNMPFELGPGLTISVKGYIILQKQMPARSCYVWLDDEKAQIAVGETARIAEDSARTVETGEVKKAYKFGGEYVYFSEEEQGSIKQFGGAVIRVIGFKNRSLLKFWHAVKKSTFIFPSEEGFVGSTRVFSALWAKLLKSDKIGIAWHIARKNGNPQLVAIVPSRGPSAEPSGIEAIPAGLWLVPIPFADDVREPPEGMTGRLKTTPDLANKMHTIIRQLQLPAASYNPAKYPNPALQWHYRILQALALEDEVPEQPDDATVPKYRAIHKRCGAYIQEWAATANDVLGQIQDRKSVKRDLQDDDDEPPRAKKSKAAATGSSKGGDSGVSNDAVLKRRYKDGTLSKLTVADLKTVLVERGIEAKGLKKDLVERVEQWAEENM</sequence>
<dbReference type="InterPro" id="IPR005160">
    <property type="entry name" value="Ku_C"/>
</dbReference>
<dbReference type="GO" id="GO:0003690">
    <property type="term" value="F:double-stranded DNA binding"/>
    <property type="evidence" value="ECO:0007669"/>
    <property type="project" value="TreeGrafter"/>
</dbReference>
<dbReference type="InterPro" id="IPR027388">
    <property type="entry name" value="Ku70_bridge/pillars_dom_sf"/>
</dbReference>
<evidence type="ECO:0000256" key="7">
    <source>
        <dbReference type="ARBA" id="ARBA00022741"/>
    </source>
</evidence>
<dbReference type="PANTHER" id="PTHR12604:SF2">
    <property type="entry name" value="X-RAY REPAIR CROSS-COMPLEMENTING PROTEIN 6"/>
    <property type="match status" value="1"/>
</dbReference>
<dbReference type="GO" id="GO:0005524">
    <property type="term" value="F:ATP binding"/>
    <property type="evidence" value="ECO:0007669"/>
    <property type="project" value="UniProtKB-KW"/>
</dbReference>
<evidence type="ECO:0000256" key="15">
    <source>
        <dbReference type="ARBA" id="ARBA00023204"/>
    </source>
</evidence>
<feature type="domain" description="SAP" evidence="22">
    <location>
        <begin position="614"/>
        <end position="648"/>
    </location>
</feature>
<comment type="function">
    <text evidence="17">Single-stranded DNA-dependent ATP-dependent helicase. Involved in non-homologous end joining (NHEJ) DNA double strand break repair. DNA-binding is sequence-independent but has a high affinity to nicks in double-stranded DNA and to the ends of duplex DNA. Binds to naturally occurring chromosomal ends, and therefore provides chromosomal end protection. Required also for telomere recombination to repair telomeric ends in the absence of telomerase. KU70, of the KU70/KU80 heterodimer, binds to the stem loop of TLC1, the RNA component of telomerase. Involved in telomere maintenance. Interacts with telomeric repeats and subtelomeric sequences thereby controlling telomere length and protecting against subtelomeric rearrangement. Maintains telomeric chromatin, which is involved in silencing the expression of genes located at the telomere. Required for mating-type switching.</text>
</comment>
<evidence type="ECO:0000256" key="19">
    <source>
        <dbReference type="ARBA" id="ARBA00047995"/>
    </source>
</evidence>
<dbReference type="SUPFAM" id="SSF100939">
    <property type="entry name" value="SPOC domain-like"/>
    <property type="match status" value="1"/>
</dbReference>
<dbReference type="InterPro" id="IPR006165">
    <property type="entry name" value="Ku70"/>
</dbReference>
<keyword evidence="13" id="KW-0238">DNA-binding</keyword>
<dbReference type="GO" id="GO:0016787">
    <property type="term" value="F:hydrolase activity"/>
    <property type="evidence" value="ECO:0007669"/>
    <property type="project" value="UniProtKB-KW"/>
</dbReference>
<keyword evidence="10" id="KW-0347">Helicase</keyword>
<dbReference type="InterPro" id="IPR016194">
    <property type="entry name" value="SPOC-like_C_dom_sf"/>
</dbReference>
<feature type="active site" description="Schiff-base intermediate with DNA; for 5'-deoxyribose-5-phosphate lyase activity" evidence="20">
    <location>
        <position position="25"/>
    </location>
</feature>
<keyword evidence="6" id="KW-0158">Chromosome</keyword>
<dbReference type="PROSITE" id="PS50800">
    <property type="entry name" value="SAP"/>
    <property type="match status" value="1"/>
</dbReference>
<keyword evidence="14" id="KW-0233">DNA recombination</keyword>